<dbReference type="InterPro" id="IPR000914">
    <property type="entry name" value="SBP_5_dom"/>
</dbReference>
<organism evidence="6 7">
    <name type="scientific">Rhodovulum visakhapatnamense</name>
    <dbReference type="NCBI Taxonomy" id="364297"/>
    <lineage>
        <taxon>Bacteria</taxon>
        <taxon>Pseudomonadati</taxon>
        <taxon>Pseudomonadota</taxon>
        <taxon>Alphaproteobacteria</taxon>
        <taxon>Rhodobacterales</taxon>
        <taxon>Paracoccaceae</taxon>
        <taxon>Rhodovulum</taxon>
    </lineage>
</organism>
<dbReference type="GO" id="GO:1904680">
    <property type="term" value="F:peptide transmembrane transporter activity"/>
    <property type="evidence" value="ECO:0007669"/>
    <property type="project" value="TreeGrafter"/>
</dbReference>
<evidence type="ECO:0000256" key="4">
    <source>
        <dbReference type="ARBA" id="ARBA00022729"/>
    </source>
</evidence>
<comment type="caution">
    <text evidence="6">The sequence shown here is derived from an EMBL/GenBank/DDBJ whole genome shotgun (WGS) entry which is preliminary data.</text>
</comment>
<dbReference type="Gene3D" id="3.10.105.10">
    <property type="entry name" value="Dipeptide-binding Protein, Domain 3"/>
    <property type="match status" value="1"/>
</dbReference>
<dbReference type="InterPro" id="IPR030678">
    <property type="entry name" value="Peptide/Ni-bd"/>
</dbReference>
<dbReference type="Gene3D" id="3.40.190.10">
    <property type="entry name" value="Periplasmic binding protein-like II"/>
    <property type="match status" value="1"/>
</dbReference>
<dbReference type="AlphaFoldDB" id="A0A4R8G7Q9"/>
<comment type="similarity">
    <text evidence="2">Belongs to the bacterial solute-binding protein 5 family.</text>
</comment>
<gene>
    <name evidence="6" type="ORF">EV657_103245</name>
</gene>
<sequence>MTTPSSRADTRSDRTHPAARMYAREHRAGLMDRREFLGRATALGLTSAAAYALIGQPEPARAQTVPQRGGTLRIQMDCRELADPRTYDWSEKANETRGIIEYLAELRRDGTLRPMLLERWQANEDATEYTLHIRPGVTWNTGEPFTAKDVAANLDGWCDTSVEGNSMPSRMAAMVEDGKAAEGAIEIVDDLTVRLHLLRPDGTLMFGMADYPAAVMHRDKIGTSVADHGIGTGAYMFEEFKVGERIVLVRNPDHAYWGDGAWLDRIEFLDYGTDPSAWLAGADADEFDVTHETVSDFIDIFSALGWVESSVGTSSTVVIRPNQEAEVDGVRPYADVRVRRALALAIDNSVPLELGISGRGRESRNNFHVAPDVHPDYAEIEAHRQDIPEALRLMEEAGMMDYEHELVSIDDDYRKNTTDAVAAQLRDAGFKVRRTVLPGSTFWNDWTKYPFSSTNWAHRETGIQLLNLAYRSTAAWNECGFRNVEFDALLDQATAIADDTERRAVMARLERIMVDEGVAIIPYFRALYRHAKPGVLNIEMHPKYEINVHHLGWA</sequence>
<dbReference type="InterPro" id="IPR006311">
    <property type="entry name" value="TAT_signal"/>
</dbReference>
<dbReference type="RefSeq" id="WP_134077255.1">
    <property type="nucleotide sequence ID" value="NZ_SOEB01000003.1"/>
</dbReference>
<evidence type="ECO:0000313" key="6">
    <source>
        <dbReference type="EMBL" id="TDX32672.1"/>
    </source>
</evidence>
<proteinExistence type="inferred from homology"/>
<dbReference type="CDD" id="cd08503">
    <property type="entry name" value="PBP2_NikA_DppA_OppA_like_17"/>
    <property type="match status" value="1"/>
</dbReference>
<evidence type="ECO:0000256" key="1">
    <source>
        <dbReference type="ARBA" id="ARBA00004418"/>
    </source>
</evidence>
<name>A0A4R8G7Q9_9RHOB</name>
<dbReference type="Proteomes" id="UP000295484">
    <property type="component" value="Unassembled WGS sequence"/>
</dbReference>
<dbReference type="PROSITE" id="PS51318">
    <property type="entry name" value="TAT"/>
    <property type="match status" value="1"/>
</dbReference>
<dbReference type="InterPro" id="IPR039424">
    <property type="entry name" value="SBP_5"/>
</dbReference>
<evidence type="ECO:0000256" key="3">
    <source>
        <dbReference type="ARBA" id="ARBA00022448"/>
    </source>
</evidence>
<dbReference type="PANTHER" id="PTHR30290">
    <property type="entry name" value="PERIPLASMIC BINDING COMPONENT OF ABC TRANSPORTER"/>
    <property type="match status" value="1"/>
</dbReference>
<keyword evidence="3" id="KW-0813">Transport</keyword>
<dbReference type="Pfam" id="PF00496">
    <property type="entry name" value="SBP_bac_5"/>
    <property type="match status" value="1"/>
</dbReference>
<dbReference type="EMBL" id="SOEB01000003">
    <property type="protein sequence ID" value="TDX32672.1"/>
    <property type="molecule type" value="Genomic_DNA"/>
</dbReference>
<dbReference type="GO" id="GO:0015833">
    <property type="term" value="P:peptide transport"/>
    <property type="evidence" value="ECO:0007669"/>
    <property type="project" value="TreeGrafter"/>
</dbReference>
<accession>A0A4R8G7Q9</accession>
<dbReference type="PIRSF" id="PIRSF002741">
    <property type="entry name" value="MppA"/>
    <property type="match status" value="1"/>
</dbReference>
<dbReference type="GO" id="GO:0030288">
    <property type="term" value="C:outer membrane-bounded periplasmic space"/>
    <property type="evidence" value="ECO:0007669"/>
    <property type="project" value="UniProtKB-ARBA"/>
</dbReference>
<evidence type="ECO:0000256" key="2">
    <source>
        <dbReference type="ARBA" id="ARBA00005695"/>
    </source>
</evidence>
<protein>
    <submittedName>
        <fullName evidence="6">Peptide/nickel transport system substrate-binding protein</fullName>
    </submittedName>
</protein>
<evidence type="ECO:0000313" key="7">
    <source>
        <dbReference type="Proteomes" id="UP000295484"/>
    </source>
</evidence>
<reference evidence="6 7" key="1">
    <citation type="submission" date="2019-03" db="EMBL/GenBank/DDBJ databases">
        <title>Genomic Encyclopedia of Type Strains, Phase IV (KMG-IV): sequencing the most valuable type-strain genomes for metagenomic binning, comparative biology and taxonomic classification.</title>
        <authorList>
            <person name="Goeker M."/>
        </authorList>
    </citation>
    <scope>NUCLEOTIDE SEQUENCE [LARGE SCALE GENOMIC DNA]</scope>
    <source>
        <strain evidence="6 7">JA181</strain>
    </source>
</reference>
<feature type="domain" description="Solute-binding protein family 5" evidence="5">
    <location>
        <begin position="112"/>
        <end position="457"/>
    </location>
</feature>
<comment type="subcellular location">
    <subcellularLocation>
        <location evidence="1">Periplasm</location>
    </subcellularLocation>
</comment>
<evidence type="ECO:0000259" key="5">
    <source>
        <dbReference type="Pfam" id="PF00496"/>
    </source>
</evidence>
<keyword evidence="4" id="KW-0732">Signal</keyword>
<dbReference type="SUPFAM" id="SSF53850">
    <property type="entry name" value="Periplasmic binding protein-like II"/>
    <property type="match status" value="1"/>
</dbReference>
<dbReference type="PANTHER" id="PTHR30290:SF10">
    <property type="entry name" value="PERIPLASMIC OLIGOPEPTIDE-BINDING PROTEIN-RELATED"/>
    <property type="match status" value="1"/>
</dbReference>
<dbReference type="GO" id="GO:0043190">
    <property type="term" value="C:ATP-binding cassette (ABC) transporter complex"/>
    <property type="evidence" value="ECO:0007669"/>
    <property type="project" value="InterPro"/>
</dbReference>